<dbReference type="OrthoDB" id="5088000at2759"/>
<proteinExistence type="predicted"/>
<name>A0A395S3L0_9HYPO</name>
<reference evidence="2 3" key="1">
    <citation type="journal article" date="2018" name="PLoS Pathog.">
        <title>Evolution of structural diversity of trichothecenes, a family of toxins produced by plant pathogenic and entomopathogenic fungi.</title>
        <authorList>
            <person name="Proctor R.H."/>
            <person name="McCormick S.P."/>
            <person name="Kim H.S."/>
            <person name="Cardoza R.E."/>
            <person name="Stanley A.M."/>
            <person name="Lindo L."/>
            <person name="Kelly A."/>
            <person name="Brown D.W."/>
            <person name="Lee T."/>
            <person name="Vaughan M.M."/>
            <person name="Alexander N.J."/>
            <person name="Busman M."/>
            <person name="Gutierrez S."/>
        </authorList>
    </citation>
    <scope>NUCLEOTIDE SEQUENCE [LARGE SCALE GENOMIC DNA]</scope>
    <source>
        <strain evidence="2 3">NRRL 20695</strain>
    </source>
</reference>
<dbReference type="AlphaFoldDB" id="A0A395S3L0"/>
<evidence type="ECO:0000256" key="1">
    <source>
        <dbReference type="SAM" id="MobiDB-lite"/>
    </source>
</evidence>
<comment type="caution">
    <text evidence="2">The sequence shown here is derived from an EMBL/GenBank/DDBJ whole genome shotgun (WGS) entry which is preliminary data.</text>
</comment>
<gene>
    <name evidence="2" type="ORF">FLONG3_8654</name>
</gene>
<feature type="compositionally biased region" description="Basic and acidic residues" evidence="1">
    <location>
        <begin position="314"/>
        <end position="323"/>
    </location>
</feature>
<dbReference type="Proteomes" id="UP000266234">
    <property type="component" value="Unassembled WGS sequence"/>
</dbReference>
<dbReference type="EMBL" id="PXOG01000212">
    <property type="protein sequence ID" value="RGP66996.1"/>
    <property type="molecule type" value="Genomic_DNA"/>
</dbReference>
<protein>
    <submittedName>
        <fullName evidence="2">Uncharacterized protein</fullName>
    </submittedName>
</protein>
<organism evidence="2 3">
    <name type="scientific">Fusarium longipes</name>
    <dbReference type="NCBI Taxonomy" id="694270"/>
    <lineage>
        <taxon>Eukaryota</taxon>
        <taxon>Fungi</taxon>
        <taxon>Dikarya</taxon>
        <taxon>Ascomycota</taxon>
        <taxon>Pezizomycotina</taxon>
        <taxon>Sordariomycetes</taxon>
        <taxon>Hypocreomycetidae</taxon>
        <taxon>Hypocreales</taxon>
        <taxon>Nectriaceae</taxon>
        <taxon>Fusarium</taxon>
    </lineage>
</organism>
<evidence type="ECO:0000313" key="3">
    <source>
        <dbReference type="Proteomes" id="UP000266234"/>
    </source>
</evidence>
<evidence type="ECO:0000313" key="2">
    <source>
        <dbReference type="EMBL" id="RGP66996.1"/>
    </source>
</evidence>
<feature type="region of interest" description="Disordered" evidence="1">
    <location>
        <begin position="121"/>
        <end position="172"/>
    </location>
</feature>
<feature type="compositionally biased region" description="Polar residues" evidence="1">
    <location>
        <begin position="299"/>
        <end position="310"/>
    </location>
</feature>
<keyword evidence="3" id="KW-1185">Reference proteome</keyword>
<feature type="region of interest" description="Disordered" evidence="1">
    <location>
        <begin position="254"/>
        <end position="351"/>
    </location>
</feature>
<sequence length="487" mass="55899">MAQQDCECSLDQYYDIFENTNSIRLLKKAKDKLKRKGTREEVWRFVSTLEHFRKNFRTRRGIAGDKLLQLDEPDHRNGFIELAHEYLCVTEHGSRHWPENSNNYTLKFRRDQNEKNLIDSGKRLRSKRSRDEEVPHRQPRRRRLNLESDDLTPSPPYFPDPSPPPTPSPPLDYYLHEFRARSETAVPLSQDSQMIGVPEEDGTGQAYHLPPRAQESPDELAQDHDEPIPALQHNLQQRHVNRVGDRNGILSRVSLGKQPVPCGPHTNPHERTISTGTQTTFGTDQQRRVRDADAPPPSSLDTNSNSQQEQGPIEDNHGNRANEGDAPTSQGSVEDIPRPSDNPLPHARITVPEPDFNIDFVTSYDFIPGRNKPFRPSGDIFTYSLNKFLDQVNWRKEPGVLLIILQAPTFSSAKPVTWMDWVFKNDAAKFRLVLRRFRQIALGLQSDFIRVKMDAVIEIAFERVVEGHTHSDLFDTWFNAEKTGAKL</sequence>
<feature type="compositionally biased region" description="Low complexity" evidence="1">
    <location>
        <begin position="273"/>
        <end position="284"/>
    </location>
</feature>
<feature type="compositionally biased region" description="Pro residues" evidence="1">
    <location>
        <begin position="153"/>
        <end position="170"/>
    </location>
</feature>
<feature type="region of interest" description="Disordered" evidence="1">
    <location>
        <begin position="185"/>
        <end position="221"/>
    </location>
</feature>
<accession>A0A395S3L0</accession>